<dbReference type="CDD" id="cd07817">
    <property type="entry name" value="SRPBCC_8"/>
    <property type="match status" value="1"/>
</dbReference>
<feature type="domain" description="Coenzyme Q-binding protein COQ10 START" evidence="3">
    <location>
        <begin position="64"/>
        <end position="180"/>
    </location>
</feature>
<reference evidence="4" key="1">
    <citation type="journal article" date="2014" name="Int. J. Syst. Evol. Microbiol.">
        <title>Complete genome sequence of Corynebacterium casei LMG S-19264T (=DSM 44701T), isolated from a smear-ripened cheese.</title>
        <authorList>
            <consortium name="US DOE Joint Genome Institute (JGI-PGF)"/>
            <person name="Walter F."/>
            <person name="Albersmeier A."/>
            <person name="Kalinowski J."/>
            <person name="Ruckert C."/>
        </authorList>
    </citation>
    <scope>NUCLEOTIDE SEQUENCE</scope>
    <source>
        <strain evidence="4">KCTC 32437</strain>
    </source>
</reference>
<dbReference type="Gene3D" id="3.30.530.20">
    <property type="match status" value="1"/>
</dbReference>
<name>A0A918S0W1_9HYPH</name>
<evidence type="ECO:0000256" key="2">
    <source>
        <dbReference type="SAM" id="Phobius"/>
    </source>
</evidence>
<dbReference type="Pfam" id="PF03364">
    <property type="entry name" value="Polyketide_cyc"/>
    <property type="match status" value="1"/>
</dbReference>
<reference evidence="4" key="2">
    <citation type="submission" date="2020-09" db="EMBL/GenBank/DDBJ databases">
        <authorList>
            <person name="Sun Q."/>
            <person name="Kim S."/>
        </authorList>
    </citation>
    <scope>NUCLEOTIDE SEQUENCE</scope>
    <source>
        <strain evidence="4">KCTC 32437</strain>
    </source>
</reference>
<keyword evidence="5" id="KW-1185">Reference proteome</keyword>
<evidence type="ECO:0000256" key="1">
    <source>
        <dbReference type="ARBA" id="ARBA00008918"/>
    </source>
</evidence>
<keyword evidence="2" id="KW-0472">Membrane</keyword>
<organism evidence="4 5">
    <name type="scientific">Devosia pacifica</name>
    <dbReference type="NCBI Taxonomy" id="1335967"/>
    <lineage>
        <taxon>Bacteria</taxon>
        <taxon>Pseudomonadati</taxon>
        <taxon>Pseudomonadota</taxon>
        <taxon>Alphaproteobacteria</taxon>
        <taxon>Hyphomicrobiales</taxon>
        <taxon>Devosiaceae</taxon>
        <taxon>Devosia</taxon>
    </lineage>
</organism>
<evidence type="ECO:0000313" key="5">
    <source>
        <dbReference type="Proteomes" id="UP000646579"/>
    </source>
</evidence>
<dbReference type="InterPro" id="IPR047137">
    <property type="entry name" value="ORF3"/>
</dbReference>
<gene>
    <name evidence="4" type="ORF">GCM10007989_09080</name>
</gene>
<comment type="similarity">
    <text evidence="1">Belongs to the ribosome association toxin RatA family.</text>
</comment>
<evidence type="ECO:0000313" key="4">
    <source>
        <dbReference type="EMBL" id="GHA16229.1"/>
    </source>
</evidence>
<evidence type="ECO:0000259" key="3">
    <source>
        <dbReference type="Pfam" id="PF03364"/>
    </source>
</evidence>
<dbReference type="RefSeq" id="WP_189423818.1">
    <property type="nucleotide sequence ID" value="NZ_BMZE01000001.1"/>
</dbReference>
<dbReference type="InterPro" id="IPR005031">
    <property type="entry name" value="COQ10_START"/>
</dbReference>
<protein>
    <submittedName>
        <fullName evidence="4">Cyclase</fullName>
    </submittedName>
</protein>
<proteinExistence type="inferred from homology"/>
<dbReference type="EMBL" id="BMZE01000001">
    <property type="protein sequence ID" value="GHA16229.1"/>
    <property type="molecule type" value="Genomic_DNA"/>
</dbReference>
<dbReference type="PANTHER" id="PTHR33824">
    <property type="entry name" value="POLYKETIDE CYCLASE/DEHYDRASE AND LIPID TRANSPORT SUPERFAMILY PROTEIN"/>
    <property type="match status" value="1"/>
</dbReference>
<keyword evidence="2" id="KW-1133">Transmembrane helix</keyword>
<dbReference type="SUPFAM" id="SSF55961">
    <property type="entry name" value="Bet v1-like"/>
    <property type="match status" value="1"/>
</dbReference>
<dbReference type="InterPro" id="IPR023393">
    <property type="entry name" value="START-like_dom_sf"/>
</dbReference>
<dbReference type="Proteomes" id="UP000646579">
    <property type="component" value="Unassembled WGS sequence"/>
</dbReference>
<dbReference type="PANTHER" id="PTHR33824:SF7">
    <property type="entry name" value="POLYKETIDE CYCLASE_DEHYDRASE AND LIPID TRANSPORT SUPERFAMILY PROTEIN"/>
    <property type="match status" value="1"/>
</dbReference>
<accession>A0A918S0W1</accession>
<keyword evidence="2" id="KW-0812">Transmembrane</keyword>
<feature type="transmembrane region" description="Helical" evidence="2">
    <location>
        <begin position="6"/>
        <end position="26"/>
    </location>
</feature>
<comment type="caution">
    <text evidence="4">The sequence shown here is derived from an EMBL/GenBank/DDBJ whole genome shotgun (WGS) entry which is preliminary data.</text>
</comment>
<dbReference type="AlphaFoldDB" id="A0A918S0W1"/>
<sequence length="210" mass="22951">MQSHSQRPVLGLLAIGVGAAVGIALLNQRPSRSYRIAPPDSAPGRLAKHADFGDYAVVGKTVLIDKPRQELFDYWRDFSNLSSFMENIEAVKPGTNGSSIWTIAAPAGQSVEVETQVVDERAGELIAWRSVEGSSIDTEGRVAFRDAPAGRGTYVEAIVAYKPPGGELGRLIAKLFQREPNVQGRRELKRFKMLMETGEIATSRNRREAA</sequence>